<dbReference type="PANTHER" id="PTHR37534:SF49">
    <property type="entry name" value="LYSINE BIOSYNTHESIS REGULATORY PROTEIN LYS14"/>
    <property type="match status" value="1"/>
</dbReference>
<keyword evidence="2" id="KW-0539">Nucleus</keyword>
<dbReference type="OrthoDB" id="25818at2759"/>
<comment type="subcellular location">
    <subcellularLocation>
        <location evidence="1">Nucleus</location>
    </subcellularLocation>
</comment>
<dbReference type="Gene3D" id="4.10.240.10">
    <property type="entry name" value="Zn(2)-C6 fungal-type DNA-binding domain"/>
    <property type="match status" value="1"/>
</dbReference>
<feature type="compositionally biased region" description="Polar residues" evidence="3">
    <location>
        <begin position="138"/>
        <end position="160"/>
    </location>
</feature>
<organism evidence="5 6">
    <name type="scientific">Clonostachys rhizophaga</name>
    <dbReference type="NCBI Taxonomy" id="160324"/>
    <lineage>
        <taxon>Eukaryota</taxon>
        <taxon>Fungi</taxon>
        <taxon>Dikarya</taxon>
        <taxon>Ascomycota</taxon>
        <taxon>Pezizomycotina</taxon>
        <taxon>Sordariomycetes</taxon>
        <taxon>Hypocreomycetidae</taxon>
        <taxon>Hypocreales</taxon>
        <taxon>Bionectriaceae</taxon>
        <taxon>Clonostachys</taxon>
    </lineage>
</organism>
<evidence type="ECO:0000313" key="5">
    <source>
        <dbReference type="EMBL" id="CAH0028794.1"/>
    </source>
</evidence>
<dbReference type="Pfam" id="PF11951">
    <property type="entry name" value="Fungal_trans_2"/>
    <property type="match status" value="1"/>
</dbReference>
<evidence type="ECO:0000256" key="3">
    <source>
        <dbReference type="SAM" id="MobiDB-lite"/>
    </source>
</evidence>
<proteinExistence type="predicted"/>
<keyword evidence="6" id="KW-1185">Reference proteome</keyword>
<evidence type="ECO:0000256" key="1">
    <source>
        <dbReference type="ARBA" id="ARBA00004123"/>
    </source>
</evidence>
<dbReference type="GO" id="GO:0000976">
    <property type="term" value="F:transcription cis-regulatory region binding"/>
    <property type="evidence" value="ECO:0007669"/>
    <property type="project" value="TreeGrafter"/>
</dbReference>
<dbReference type="EMBL" id="CABFNQ020000736">
    <property type="protein sequence ID" value="CAH0028794.1"/>
    <property type="molecule type" value="Genomic_DNA"/>
</dbReference>
<dbReference type="InterPro" id="IPR001138">
    <property type="entry name" value="Zn2Cys6_DnaBD"/>
</dbReference>
<name>A0A9N9YU30_9HYPO</name>
<dbReference type="SUPFAM" id="SSF57701">
    <property type="entry name" value="Zn2/Cys6 DNA-binding domain"/>
    <property type="match status" value="1"/>
</dbReference>
<evidence type="ECO:0000256" key="2">
    <source>
        <dbReference type="ARBA" id="ARBA00023242"/>
    </source>
</evidence>
<protein>
    <recommendedName>
        <fullName evidence="4">Zn(2)-C6 fungal-type domain-containing protein</fullName>
    </recommendedName>
</protein>
<gene>
    <name evidence="5" type="ORF">CRHIZ90672A_00014350</name>
</gene>
<sequence length="557" mass="62802">MSARGQRSIRRGINPKLTDLRHHKANYCGFCRQDPACGTCRRKCRKCDKARPFCNRCQSKGLRCDGYPPKFQFCDFVSRPEEPRRDSRDEEVDLFLSGSDEPQREHLDGQIHTFSVSPTTGESDVQTENRPVKIPVSVEQQWEGESQNSPRLLPTSSPTLNISATGSTIDDIMMEEETQILLAHFERVLSEALAIVVDGVENPFRSHVLPLAYHHEVVLHALLGLTACHISFLDDGSPMTTASLKYRASALHGLVALLAKEEANQLSRIDEEVTFATVLLLVFHDICESGISSHGAHLDGISFLCARLAKSEDFSSRSPAIMFFLAALAWLDVLRGFSGAEKLAFSEDVRSLVRHHGNSNLHVLVGCPPDIFHRIAQVIDAGKGFQAGILSLPNFKIILRDADKFFREWDQEQAVYPTAHAHWKPVADAFRHACLLRVLRWPDTFAVPCEDVRIQRSVVAILDAFASVSAVPPFYKRLLFPLFLAGADTSSPHQVHYVKYCIEEVERSTGFKHQAMTDLLHRVWEERKVKTHSQLNVPWMEYTCSSSIRKQHAYLFF</sequence>
<feature type="region of interest" description="Disordered" evidence="3">
    <location>
        <begin position="99"/>
        <end position="160"/>
    </location>
</feature>
<dbReference type="GO" id="GO:0000981">
    <property type="term" value="F:DNA-binding transcription factor activity, RNA polymerase II-specific"/>
    <property type="evidence" value="ECO:0007669"/>
    <property type="project" value="InterPro"/>
</dbReference>
<accession>A0A9N9YU30</accession>
<dbReference type="GO" id="GO:0005634">
    <property type="term" value="C:nucleus"/>
    <property type="evidence" value="ECO:0007669"/>
    <property type="project" value="UniProtKB-SubCell"/>
</dbReference>
<dbReference type="AlphaFoldDB" id="A0A9N9YU30"/>
<evidence type="ECO:0000313" key="6">
    <source>
        <dbReference type="Proteomes" id="UP000696573"/>
    </source>
</evidence>
<dbReference type="PROSITE" id="PS50048">
    <property type="entry name" value="ZN2_CY6_FUNGAL_2"/>
    <property type="match status" value="1"/>
</dbReference>
<dbReference type="Proteomes" id="UP000696573">
    <property type="component" value="Unassembled WGS sequence"/>
</dbReference>
<dbReference type="GO" id="GO:0045944">
    <property type="term" value="P:positive regulation of transcription by RNA polymerase II"/>
    <property type="evidence" value="ECO:0007669"/>
    <property type="project" value="TreeGrafter"/>
</dbReference>
<dbReference type="PANTHER" id="PTHR37534">
    <property type="entry name" value="TRANSCRIPTIONAL ACTIVATOR PROTEIN UGA3"/>
    <property type="match status" value="1"/>
</dbReference>
<dbReference type="InterPro" id="IPR036864">
    <property type="entry name" value="Zn2-C6_fun-type_DNA-bd_sf"/>
</dbReference>
<feature type="compositionally biased region" description="Polar residues" evidence="3">
    <location>
        <begin position="112"/>
        <end position="129"/>
    </location>
</feature>
<evidence type="ECO:0000259" key="4">
    <source>
        <dbReference type="PROSITE" id="PS50048"/>
    </source>
</evidence>
<dbReference type="GO" id="GO:0008270">
    <property type="term" value="F:zinc ion binding"/>
    <property type="evidence" value="ECO:0007669"/>
    <property type="project" value="InterPro"/>
</dbReference>
<dbReference type="InterPro" id="IPR021858">
    <property type="entry name" value="Fun_TF"/>
</dbReference>
<feature type="domain" description="Zn(2)-C6 fungal-type" evidence="4">
    <location>
        <begin position="36"/>
        <end position="64"/>
    </location>
</feature>
<dbReference type="CDD" id="cd00067">
    <property type="entry name" value="GAL4"/>
    <property type="match status" value="1"/>
</dbReference>
<reference evidence="5" key="1">
    <citation type="submission" date="2021-10" db="EMBL/GenBank/DDBJ databases">
        <authorList>
            <person name="Piombo E."/>
        </authorList>
    </citation>
    <scope>NUCLEOTIDE SEQUENCE</scope>
</reference>
<dbReference type="Pfam" id="PF00172">
    <property type="entry name" value="Zn_clus"/>
    <property type="match status" value="1"/>
</dbReference>
<comment type="caution">
    <text evidence="5">The sequence shown here is derived from an EMBL/GenBank/DDBJ whole genome shotgun (WGS) entry which is preliminary data.</text>
</comment>